<feature type="domain" description="Smf/DprA SLOG" evidence="3">
    <location>
        <begin position="81"/>
        <end position="285"/>
    </location>
</feature>
<dbReference type="NCBIfam" id="TIGR00732">
    <property type="entry name" value="dprA"/>
    <property type="match status" value="1"/>
</dbReference>
<evidence type="ECO:0000256" key="2">
    <source>
        <dbReference type="SAM" id="Coils"/>
    </source>
</evidence>
<feature type="coiled-coil region" evidence="2">
    <location>
        <begin position="53"/>
        <end position="80"/>
    </location>
</feature>
<proteinExistence type="inferred from homology"/>
<dbReference type="Proteomes" id="UP001549162">
    <property type="component" value="Unassembled WGS sequence"/>
</dbReference>
<dbReference type="PANTHER" id="PTHR43022:SF1">
    <property type="entry name" value="PROTEIN SMF"/>
    <property type="match status" value="1"/>
</dbReference>
<keyword evidence="2" id="KW-0175">Coiled coil</keyword>
<dbReference type="Pfam" id="PF02481">
    <property type="entry name" value="DNA_processg_A"/>
    <property type="match status" value="1"/>
</dbReference>
<dbReference type="InterPro" id="IPR003488">
    <property type="entry name" value="DprA"/>
</dbReference>
<sequence>MNDREFLIFLNSIFFSSENSLKIYNYLKDNDIDINDFYLVNYIKEEILTKRSYDKLIEMKNQIDNILNKVNNEINKKNIEVLTIIDKDYPNELRYIENPPSVLYIRGNLILNNPLAFVGARSHSTYGKAMVNKIIDDLKGYDFTIVSGMAFGIDALSHRRALKNDLNTVAVLGSGVDYIYPKSNRDLYNKILERGAIISELPLKTIPNKFTFPMRNRIISGLSKAVVVVEAKDRSGSLITARLAAEQGKEVLSVPGNINSIYSVGTNKLIRDGATPLIEIQDILDIYPDLVNTDEKIFNIDLDLEELEIYNLIQNGHTSVNALCIKAKKEINDTNRILTILELKGLIERLSMNEFQIIK</sequence>
<dbReference type="SUPFAM" id="SSF102405">
    <property type="entry name" value="MCP/YpsA-like"/>
    <property type="match status" value="1"/>
</dbReference>
<reference evidence="4 5" key="1">
    <citation type="submission" date="2024-06" db="EMBL/GenBank/DDBJ databases">
        <title>Genomic Encyclopedia of Type Strains, Phase IV (KMG-IV): sequencing the most valuable type-strain genomes for metagenomic binning, comparative biology and taxonomic classification.</title>
        <authorList>
            <person name="Goeker M."/>
        </authorList>
    </citation>
    <scope>NUCLEOTIDE SEQUENCE [LARGE SCALE GENOMIC DNA]</scope>
    <source>
        <strain evidence="4 5">DSM 21460</strain>
    </source>
</reference>
<evidence type="ECO:0000313" key="4">
    <source>
        <dbReference type="EMBL" id="MET3616555.1"/>
    </source>
</evidence>
<evidence type="ECO:0000313" key="5">
    <source>
        <dbReference type="Proteomes" id="UP001549162"/>
    </source>
</evidence>
<dbReference type="PANTHER" id="PTHR43022">
    <property type="entry name" value="PROTEIN SMF"/>
    <property type="match status" value="1"/>
</dbReference>
<name>A0ABV2J705_9FIRM</name>
<dbReference type="Gene3D" id="3.40.50.450">
    <property type="match status" value="1"/>
</dbReference>
<comment type="similarity">
    <text evidence="1">Belongs to the DprA/Smf family.</text>
</comment>
<protein>
    <submittedName>
        <fullName evidence="4">DNA processing protein</fullName>
    </submittedName>
</protein>
<dbReference type="EMBL" id="JBEPMA010000001">
    <property type="protein sequence ID" value="MET3616555.1"/>
    <property type="molecule type" value="Genomic_DNA"/>
</dbReference>
<evidence type="ECO:0000259" key="3">
    <source>
        <dbReference type="Pfam" id="PF02481"/>
    </source>
</evidence>
<accession>A0ABV2J705</accession>
<comment type="caution">
    <text evidence="4">The sequence shown here is derived from an EMBL/GenBank/DDBJ whole genome shotgun (WGS) entry which is preliminary data.</text>
</comment>
<gene>
    <name evidence="4" type="ORF">ABID14_000175</name>
</gene>
<dbReference type="InterPro" id="IPR057666">
    <property type="entry name" value="DrpA_SLOG"/>
</dbReference>
<evidence type="ECO:0000256" key="1">
    <source>
        <dbReference type="ARBA" id="ARBA00006525"/>
    </source>
</evidence>
<keyword evidence="5" id="KW-1185">Reference proteome</keyword>
<organism evidence="4 5">
    <name type="scientific">Peptoniphilus olsenii</name>
    <dbReference type="NCBI Taxonomy" id="411570"/>
    <lineage>
        <taxon>Bacteria</taxon>
        <taxon>Bacillati</taxon>
        <taxon>Bacillota</taxon>
        <taxon>Tissierellia</taxon>
        <taxon>Tissierellales</taxon>
        <taxon>Peptoniphilaceae</taxon>
        <taxon>Peptoniphilus</taxon>
    </lineage>
</organism>